<dbReference type="PROSITE" id="PS51257">
    <property type="entry name" value="PROKAR_LIPOPROTEIN"/>
    <property type="match status" value="1"/>
</dbReference>
<comment type="caution">
    <text evidence="2">The sequence shown here is derived from an EMBL/GenBank/DDBJ whole genome shotgun (WGS) entry which is preliminary data.</text>
</comment>
<dbReference type="Proteomes" id="UP000030129">
    <property type="component" value="Unassembled WGS sequence"/>
</dbReference>
<proteinExistence type="predicted"/>
<evidence type="ECO:0000313" key="2">
    <source>
        <dbReference type="EMBL" id="KGO78675.1"/>
    </source>
</evidence>
<accession>A0A0A2LR57</accession>
<feature type="chain" id="PRO_5002002481" description="DUF4369 domain-containing protein" evidence="1">
    <location>
        <begin position="22"/>
        <end position="278"/>
    </location>
</feature>
<evidence type="ECO:0000313" key="3">
    <source>
        <dbReference type="Proteomes" id="UP000030129"/>
    </source>
</evidence>
<keyword evidence="3" id="KW-1185">Reference proteome</keyword>
<feature type="signal peptide" evidence="1">
    <location>
        <begin position="1"/>
        <end position="21"/>
    </location>
</feature>
<organism evidence="2 3">
    <name type="scientific">Flavobacterium beibuense F44-8</name>
    <dbReference type="NCBI Taxonomy" id="1406840"/>
    <lineage>
        <taxon>Bacteria</taxon>
        <taxon>Pseudomonadati</taxon>
        <taxon>Bacteroidota</taxon>
        <taxon>Flavobacteriia</taxon>
        <taxon>Flavobacteriales</taxon>
        <taxon>Flavobacteriaceae</taxon>
        <taxon>Flavobacterium</taxon>
    </lineage>
</organism>
<evidence type="ECO:0000256" key="1">
    <source>
        <dbReference type="SAM" id="SignalP"/>
    </source>
</evidence>
<keyword evidence="1" id="KW-0732">Signal</keyword>
<protein>
    <recommendedName>
        <fullName evidence="4">DUF4369 domain-containing protein</fullName>
    </recommendedName>
</protein>
<dbReference type="STRING" id="1406840.Q763_17355"/>
<name>A0A0A2LR57_9FLAO</name>
<sequence>MKKLLYLLLPFLIIGCNNSYYDVYAVIDDIEGVTEGTIVTINGEGSGYVYKKQLTNNNKLKLTLKIDAKYTFSHASLLVVKTPFTPGTSLSIETDDTLPIQIKDKDTIAVVVEGQFKKPDANMVVTPKTEQPKEVFPDTVGLKQFWEGFKKDISTNNVKSTAARLDYPIRAIHPVLFKYSYSCDTITYIKNQEKYANVDINKGDMPRYFDFVFDDVLKNIISKISYHDLLQEGHLSENSVSFSIFPKYYMQVPCPNDHNLHLNLIKRNDGWSVSIGGL</sequence>
<gene>
    <name evidence="2" type="ORF">Q763_17355</name>
</gene>
<reference evidence="2 3" key="1">
    <citation type="submission" date="2013-09" db="EMBL/GenBank/DDBJ databases">
        <authorList>
            <person name="Zeng Z."/>
            <person name="Chen C."/>
        </authorList>
    </citation>
    <scope>NUCLEOTIDE SEQUENCE [LARGE SCALE GENOMIC DNA]</scope>
    <source>
        <strain evidence="2 3">F44-8</strain>
    </source>
</reference>
<evidence type="ECO:0008006" key="4">
    <source>
        <dbReference type="Google" id="ProtNLM"/>
    </source>
</evidence>
<dbReference type="AlphaFoldDB" id="A0A0A2LR57"/>
<dbReference type="EMBL" id="JRLV01000036">
    <property type="protein sequence ID" value="KGO78675.1"/>
    <property type="molecule type" value="Genomic_DNA"/>
</dbReference>
<dbReference type="RefSeq" id="WP_035136251.1">
    <property type="nucleotide sequence ID" value="NZ_JRLV01000036.1"/>
</dbReference>